<dbReference type="GO" id="GO:0031071">
    <property type="term" value="F:cysteine desulfurase activity"/>
    <property type="evidence" value="ECO:0007669"/>
    <property type="project" value="UniProtKB-EC"/>
</dbReference>
<keyword evidence="4" id="KW-0808">Transferase</keyword>
<evidence type="ECO:0000256" key="3">
    <source>
        <dbReference type="ARBA" id="ARBA00012239"/>
    </source>
</evidence>
<sequence>MKMGSSLSSSVVAYGIAIIAISTSTIHGLESKRYASLARSNMAFAVPPSRRQQQVHSSSFSPSSLCMSAEVVPPGTTSNVKTSDDDGKTWWKEYKFKDADFFEKVRQEFPILSIKVGGDGSNDGAEEEESMKELIYLDSAATSHKPLYVTDALTSYYNKINSNVHRGAHSLSRLATSKYEKARDSIAKFVNAYSRNEIVFTSGATESLNLVASSYARSKLTKGDEIIITEMEHHSNIVPWQIVAQQTGATLKYVPLNVETGEFDIETLDSLLTSNTKIVSFQHVSNVLGTINPVSDIVTLVRSKASPDCKIVLDACQSVPHMPVNVQELGVDFLAASGHKMCGPTGIGFLWAHENTLNDMPPYMGGGEMIDDVEMEKSTYAPSPARFEAGTPAIAQSIGLGAAVDYLMNIGMDRIHAYEKELAYYLRRRLCEVDGVKVLGPNEDVPTAALVSFVCDYVHASDLSTFLDMEGVAVRAGHHCCQPLHKAVGHSHSARASLYIYNNKEDIDKFIEHLQDTLSFFGSLEGDNDGDGSDEEFVPFI</sequence>
<dbReference type="InterPro" id="IPR015422">
    <property type="entry name" value="PyrdxlP-dep_Trfase_small"/>
</dbReference>
<dbReference type="CDD" id="cd06453">
    <property type="entry name" value="SufS_like"/>
    <property type="match status" value="1"/>
</dbReference>
<evidence type="ECO:0000256" key="7">
    <source>
        <dbReference type="RuleBase" id="RU004504"/>
    </source>
</evidence>
<comment type="similarity">
    <text evidence="2">Belongs to the class-V pyridoxal-phosphate-dependent aminotransferase family. Csd subfamily.</text>
</comment>
<evidence type="ECO:0000256" key="5">
    <source>
        <dbReference type="ARBA" id="ARBA00022898"/>
    </source>
</evidence>
<reference evidence="9" key="1">
    <citation type="submission" date="2021-01" db="EMBL/GenBank/DDBJ databases">
        <authorList>
            <person name="Corre E."/>
            <person name="Pelletier E."/>
            <person name="Niang G."/>
            <person name="Scheremetjew M."/>
            <person name="Finn R."/>
            <person name="Kale V."/>
            <person name="Holt S."/>
            <person name="Cochrane G."/>
            <person name="Meng A."/>
            <person name="Brown T."/>
            <person name="Cohen L."/>
        </authorList>
    </citation>
    <scope>NUCLEOTIDE SEQUENCE</scope>
    <source>
        <strain evidence="9">Pop2</strain>
    </source>
</reference>
<comment type="cofactor">
    <cofactor evidence="1 7">
        <name>pyridoxal 5'-phosphate</name>
        <dbReference type="ChEBI" id="CHEBI:597326"/>
    </cofactor>
</comment>
<evidence type="ECO:0000256" key="4">
    <source>
        <dbReference type="ARBA" id="ARBA00022679"/>
    </source>
</evidence>
<dbReference type="NCBIfam" id="TIGR01979">
    <property type="entry name" value="sufS"/>
    <property type="match status" value="1"/>
</dbReference>
<evidence type="ECO:0000256" key="6">
    <source>
        <dbReference type="ARBA" id="ARBA00050776"/>
    </source>
</evidence>
<dbReference type="InterPro" id="IPR000192">
    <property type="entry name" value="Aminotrans_V_dom"/>
</dbReference>
<comment type="catalytic activity">
    <reaction evidence="6">
        <text>(sulfur carrier)-H + L-cysteine = (sulfur carrier)-SH + L-alanine</text>
        <dbReference type="Rhea" id="RHEA:43892"/>
        <dbReference type="Rhea" id="RHEA-COMP:14737"/>
        <dbReference type="Rhea" id="RHEA-COMP:14739"/>
        <dbReference type="ChEBI" id="CHEBI:29917"/>
        <dbReference type="ChEBI" id="CHEBI:35235"/>
        <dbReference type="ChEBI" id="CHEBI:57972"/>
        <dbReference type="ChEBI" id="CHEBI:64428"/>
        <dbReference type="EC" id="2.8.1.7"/>
    </reaction>
</comment>
<dbReference type="GO" id="GO:0006534">
    <property type="term" value="P:cysteine metabolic process"/>
    <property type="evidence" value="ECO:0007669"/>
    <property type="project" value="InterPro"/>
</dbReference>
<gene>
    <name evidence="9" type="ORF">DBRI1063_LOCUS17457</name>
</gene>
<protein>
    <recommendedName>
        <fullName evidence="3">cysteine desulfurase</fullName>
        <ecNumber evidence="3">2.8.1.7</ecNumber>
    </recommendedName>
</protein>
<dbReference type="GO" id="GO:0030170">
    <property type="term" value="F:pyridoxal phosphate binding"/>
    <property type="evidence" value="ECO:0007669"/>
    <property type="project" value="InterPro"/>
</dbReference>
<dbReference type="EC" id="2.8.1.7" evidence="3"/>
<dbReference type="EMBL" id="HBGN01027062">
    <property type="protein sequence ID" value="CAD9342705.1"/>
    <property type="molecule type" value="Transcribed_RNA"/>
</dbReference>
<dbReference type="InterPro" id="IPR020578">
    <property type="entry name" value="Aminotrans_V_PyrdxlP_BS"/>
</dbReference>
<dbReference type="Pfam" id="PF00266">
    <property type="entry name" value="Aminotran_5"/>
    <property type="match status" value="1"/>
</dbReference>
<name>A0A6U3SWE2_9STRA</name>
<evidence type="ECO:0000259" key="8">
    <source>
        <dbReference type="Pfam" id="PF00266"/>
    </source>
</evidence>
<dbReference type="SUPFAM" id="SSF53383">
    <property type="entry name" value="PLP-dependent transferases"/>
    <property type="match status" value="1"/>
</dbReference>
<dbReference type="Gene3D" id="3.40.640.10">
    <property type="entry name" value="Type I PLP-dependent aspartate aminotransferase-like (Major domain)"/>
    <property type="match status" value="1"/>
</dbReference>
<evidence type="ECO:0000313" key="9">
    <source>
        <dbReference type="EMBL" id="CAD9342705.1"/>
    </source>
</evidence>
<organism evidence="9">
    <name type="scientific">Ditylum brightwellii</name>
    <dbReference type="NCBI Taxonomy" id="49249"/>
    <lineage>
        <taxon>Eukaryota</taxon>
        <taxon>Sar</taxon>
        <taxon>Stramenopiles</taxon>
        <taxon>Ochrophyta</taxon>
        <taxon>Bacillariophyta</taxon>
        <taxon>Mediophyceae</taxon>
        <taxon>Lithodesmiophycidae</taxon>
        <taxon>Lithodesmiales</taxon>
        <taxon>Lithodesmiaceae</taxon>
        <taxon>Ditylum</taxon>
    </lineage>
</organism>
<dbReference type="PROSITE" id="PS00595">
    <property type="entry name" value="AA_TRANSFER_CLASS_5"/>
    <property type="match status" value="1"/>
</dbReference>
<dbReference type="AlphaFoldDB" id="A0A6U3SWE2"/>
<dbReference type="Gene3D" id="3.90.1150.10">
    <property type="entry name" value="Aspartate Aminotransferase, domain 1"/>
    <property type="match status" value="1"/>
</dbReference>
<dbReference type="PANTHER" id="PTHR43586">
    <property type="entry name" value="CYSTEINE DESULFURASE"/>
    <property type="match status" value="1"/>
</dbReference>
<feature type="domain" description="Aminotransferase class V" evidence="8">
    <location>
        <begin position="135"/>
        <end position="510"/>
    </location>
</feature>
<accession>A0A6U3SWE2</accession>
<proteinExistence type="inferred from homology"/>
<dbReference type="InterPro" id="IPR010970">
    <property type="entry name" value="Cys_dSase_SufS"/>
</dbReference>
<dbReference type="PANTHER" id="PTHR43586:SF8">
    <property type="entry name" value="CYSTEINE DESULFURASE 1, CHLOROPLASTIC"/>
    <property type="match status" value="1"/>
</dbReference>
<dbReference type="InterPro" id="IPR015424">
    <property type="entry name" value="PyrdxlP-dep_Trfase"/>
</dbReference>
<evidence type="ECO:0000256" key="1">
    <source>
        <dbReference type="ARBA" id="ARBA00001933"/>
    </source>
</evidence>
<keyword evidence="5" id="KW-0663">Pyridoxal phosphate</keyword>
<dbReference type="InterPro" id="IPR015421">
    <property type="entry name" value="PyrdxlP-dep_Trfase_major"/>
</dbReference>
<evidence type="ECO:0000256" key="2">
    <source>
        <dbReference type="ARBA" id="ARBA00010447"/>
    </source>
</evidence>